<organism evidence="2 3">
    <name type="scientific">Rat cytomegalovirus (strain Maastricht)</name>
    <dbReference type="NCBI Taxonomy" id="79700"/>
    <lineage>
        <taxon>Viruses</taxon>
        <taxon>Duplodnaviria</taxon>
        <taxon>Heunggongvirae</taxon>
        <taxon>Peploviricota</taxon>
        <taxon>Herviviricetes</taxon>
        <taxon>Herpesvirales</taxon>
        <taxon>Orthoherpesviridae</taxon>
        <taxon>Betaherpesvirinae</taxon>
        <taxon>Muromegalovirus</taxon>
        <taxon>Muromegalovirus muridbeta2</taxon>
        <taxon>Murid betaherpesvirus 2</taxon>
    </lineage>
</organism>
<reference evidence="2 3" key="2">
    <citation type="journal article" date="1996" name="J. Virol.">
        <title>Structure of the rat cytomegalovirus genome termini.</title>
        <authorList>
            <person name="Vink C."/>
            <person name="Beuken E."/>
            <person name="Bruggeman C.A."/>
        </authorList>
    </citation>
    <scope>NUCLEOTIDE SEQUENCE [LARGE SCALE GENOMIC DNA]</scope>
    <source>
        <strain evidence="2 3">Maastricht</strain>
    </source>
</reference>
<reference evidence="2 3" key="8">
    <citation type="journal article" date="2000" name="J. Virol.">
        <title>The r144 major histocompatibility complex class I-like gene of rat cytomegalovirus is dispensable for both acute and long-term infection in the immunocompromised host.</title>
        <authorList>
            <person name="Beisser P.S."/>
            <person name="Kloover J.S."/>
            <person name="Grauls G.E."/>
            <person name="Blok M.J."/>
            <person name="Bruggeman C.A."/>
            <person name="Vink C."/>
        </authorList>
    </citation>
    <scope>NUCLEOTIDE SEQUENCE [LARGE SCALE GENOMIC DNA]</scope>
    <source>
        <strain evidence="2 3">Maastricht</strain>
    </source>
</reference>
<gene>
    <name evidence="2" type="primary">r158</name>
</gene>
<accession>Q9DW33</accession>
<reference evidence="2 3" key="6">
    <citation type="journal article" date="1999" name="J. Gen. Virol.">
        <title>The rat cytomegalovirus R32 gene encodes a virion-associated protein that elicits a strong humoral immune response in infected rats.</title>
        <authorList>
            <person name="Beuken E."/>
            <person name="Grauls G."/>
            <person name="Bruggeman C.A."/>
            <person name="Vink C."/>
        </authorList>
    </citation>
    <scope>NUCLEOTIDE SEQUENCE [LARGE SCALE GENOMIC DNA]</scope>
    <source>
        <strain evidence="2 3">Maastricht</strain>
    </source>
</reference>
<reference evidence="2 3" key="9">
    <citation type="journal article" date="2000" name="J. Virol.">
        <title>Complete DNA sequence of the rat cytomegalovirus genome.</title>
        <authorList>
            <person name="Vink C."/>
            <person name="Beuken E."/>
            <person name="Bruggeman C.A."/>
        </authorList>
    </citation>
    <scope>NUCLEOTIDE SEQUENCE [LARGE SCALE GENOMIC DNA]</scope>
    <source>
        <strain evidence="2 3">Maastricht</strain>
    </source>
</reference>
<dbReference type="EMBL" id="AF232689">
    <property type="protein sequence ID" value="AAF99257.1"/>
    <property type="molecule type" value="Genomic_DNA"/>
</dbReference>
<sequence length="112" mass="12501">MSMFSKCALLILLTLCRVSTKSKFQSATYNENGTNVERNRSVITTVSLNGIDVYRHVGTLGGFVVFIIIVTVVFILCRDGLPHRQRKKTMYPDMALSFAATQTAYVSSLMLE</sequence>
<protein>
    <submittedName>
        <fullName evidence="2">Pr158</fullName>
    </submittedName>
</protein>
<reference evidence="2 3" key="7">
    <citation type="journal article" date="1999" name="J. Virol.">
        <title>Deletion of the R78 G protein-coupled receptor gene from rat cytomegalovirus results in an attenuated, syncytium-inducing mutant strain.</title>
        <authorList>
            <person name="Beisser P.S."/>
            <person name="Grauls G."/>
            <person name="Bruggeman C.A."/>
            <person name="Vink C."/>
        </authorList>
    </citation>
    <scope>NUCLEOTIDE SEQUENCE [LARGE SCALE GENOMIC DNA]</scope>
    <source>
        <strain evidence="2 3">Maastricht</strain>
    </source>
</reference>
<feature type="transmembrane region" description="Helical" evidence="1">
    <location>
        <begin position="57"/>
        <end position="77"/>
    </location>
</feature>
<proteinExistence type="predicted"/>
<reference evidence="2 3" key="1">
    <citation type="journal article" date="1996" name="J. Gen. Virol.">
        <title>Cloning and sequence analysis of the genes encoding DNA polymerase, glycoprotein B, ICP18.5 and major DNA-binding protein of rat cytomegalovirus.</title>
        <authorList>
            <person name="Beuken E."/>
            <person name="Slobbe R."/>
            <person name="Bruggeman C.A."/>
            <person name="Vink C."/>
        </authorList>
    </citation>
    <scope>NUCLEOTIDE SEQUENCE [LARGE SCALE GENOMIC DNA]</scope>
    <source>
        <strain evidence="2 3">Maastricht</strain>
    </source>
</reference>
<keyword evidence="1" id="KW-0812">Transmembrane</keyword>
<name>Q9DW33_RCMVM</name>
<reference evidence="2 3" key="4">
    <citation type="journal article" date="1998" name="J. Virol.">
        <title>The R33 G protein-coupled receptor gene of rat cytomegalovirus plays an essential role in the pathogenesis of viral infection.</title>
        <authorList>
            <person name="Beisser P.S."/>
            <person name="Vink C."/>
            <person name="Van Dam J.G."/>
            <person name="Grauls G."/>
            <person name="Vanherle S.J."/>
            <person name="Bruggeman C.A."/>
        </authorList>
    </citation>
    <scope>NUCLEOTIDE SEQUENCE [LARGE SCALE GENOMIC DNA]</scope>
    <source>
        <strain evidence="2 3">Maastricht</strain>
    </source>
</reference>
<dbReference type="Proteomes" id="UP000008288">
    <property type="component" value="Segment"/>
</dbReference>
<reference evidence="2 3" key="10">
    <citation type="journal article" date="2000" name="Virus Res.">
        <title>Rat cytomegalovirus R89 is a highly conserved gene which expresses a spliced transcript.</title>
        <authorList>
            <person name="Gruijthuijsen Y.K."/>
            <person name="Beuken E."/>
            <person name="Bruggeman C.A."/>
            <person name="Vink C."/>
        </authorList>
    </citation>
    <scope>NUCLEOTIDE SEQUENCE [LARGE SCALE GENOMIC DNA]</scope>
    <source>
        <strain evidence="2 3">Maastricht</strain>
    </source>
</reference>
<dbReference type="RefSeq" id="NP_064270.1">
    <property type="nucleotide sequence ID" value="NC_002512.2"/>
</dbReference>
<keyword evidence="1" id="KW-0472">Membrane</keyword>
<keyword evidence="1" id="KW-1133">Transmembrane helix</keyword>
<keyword evidence="3" id="KW-1185">Reference proteome</keyword>
<reference evidence="2 3" key="3">
    <citation type="journal article" date="1997" name="J. Gen. Virol.">
        <title>Cloning and functional characterization of the origin of lytic-phase DNA replication of rat cytomegalovirus.</title>
        <authorList>
            <person name="Vink C."/>
            <person name="Beuken E."/>
            <person name="Bruggeman C.A."/>
        </authorList>
    </citation>
    <scope>NUCLEOTIDE SEQUENCE [LARGE SCALE GENOMIC DNA]</scope>
    <source>
        <strain evidence="2 3">Maastricht</strain>
    </source>
</reference>
<dbReference type="GeneID" id="940295"/>
<reference evidence="2 3" key="5">
    <citation type="journal article" date="1998" name="Virology">
        <title>The Maastricht strain and England strain of rat cytomegalovirus represent different betaherpesvirus species rather than strains.</title>
        <authorList>
            <person name="Beisser P.S."/>
            <person name="Kaptein S.J."/>
            <person name="Beuken E."/>
            <person name="Bruggeman C.A."/>
            <person name="Vink C."/>
        </authorList>
    </citation>
    <scope>NUCLEOTIDE SEQUENCE [LARGE SCALE GENOMIC DNA]</scope>
    <source>
        <strain evidence="2 3">Maastricht</strain>
    </source>
</reference>
<evidence type="ECO:0000313" key="2">
    <source>
        <dbReference type="EMBL" id="AAF99257.1"/>
    </source>
</evidence>
<evidence type="ECO:0000256" key="1">
    <source>
        <dbReference type="SAM" id="Phobius"/>
    </source>
</evidence>
<dbReference type="KEGG" id="vg:940295"/>
<organismHost>
    <name type="scientific">Rattus</name>
    <name type="common">rats</name>
    <dbReference type="NCBI Taxonomy" id="10114"/>
</organismHost>
<evidence type="ECO:0000313" key="3">
    <source>
        <dbReference type="Proteomes" id="UP000008288"/>
    </source>
</evidence>